<dbReference type="PANTHER" id="PTHR39965">
    <property type="entry name" value="CRISPR SYSTEM CMR SUBUNIT CMR6"/>
    <property type="match status" value="1"/>
</dbReference>
<dbReference type="Proteomes" id="UP000254601">
    <property type="component" value="Unassembled WGS sequence"/>
</dbReference>
<evidence type="ECO:0000259" key="2">
    <source>
        <dbReference type="Pfam" id="PF03787"/>
    </source>
</evidence>
<gene>
    <name evidence="3" type="ORF">NCTC13337_01069</name>
</gene>
<reference evidence="3 4" key="1">
    <citation type="submission" date="2018-06" db="EMBL/GenBank/DDBJ databases">
        <authorList>
            <consortium name="Pathogen Informatics"/>
            <person name="Doyle S."/>
        </authorList>
    </citation>
    <scope>NUCLEOTIDE SEQUENCE [LARGE SCALE GENOMIC DNA]</scope>
    <source>
        <strain evidence="3 4">NCTC13337</strain>
    </source>
</reference>
<protein>
    <submittedName>
        <fullName evidence="3">CRISPR type III-B/RAMP module RAMP protein Cmr6</fullName>
    </submittedName>
</protein>
<dbReference type="PANTHER" id="PTHR39965:SF1">
    <property type="entry name" value="CRISPR SYSTEM CMR SUBUNIT CMR6"/>
    <property type="match status" value="1"/>
</dbReference>
<dbReference type="AlphaFoldDB" id="A0A380MS93"/>
<organism evidence="3 4">
    <name type="scientific">Suttonella ornithocola</name>
    <dbReference type="NCBI Taxonomy" id="279832"/>
    <lineage>
        <taxon>Bacteria</taxon>
        <taxon>Pseudomonadati</taxon>
        <taxon>Pseudomonadota</taxon>
        <taxon>Gammaproteobacteria</taxon>
        <taxon>Cardiobacteriales</taxon>
        <taxon>Cardiobacteriaceae</taxon>
        <taxon>Suttonella</taxon>
    </lineage>
</organism>
<dbReference type="EMBL" id="UHIC01000001">
    <property type="protein sequence ID" value="SUO95044.1"/>
    <property type="molecule type" value="Genomic_DNA"/>
</dbReference>
<dbReference type="Pfam" id="PF03787">
    <property type="entry name" value="RAMPs"/>
    <property type="match status" value="1"/>
</dbReference>
<sequence length="366" mass="41399">MPLVRHAIEPFVQNAYETSSAHAGLMVQRGLIVWEEGKKSKKKRHLDSICAIKPDDLYLLAFQRWQEATLSEHHSTWCAKIEGKLMMGLELGGALETGMITQHSYGMPMIPGSSIKGVVRHYADRIGLDKKITTILFGNDENIEGIEAGAGCLIWHDAWWIPNKTQSPFVRDVVSVHHQKYYSGDKKLATDTENPIPNDQLAVSGSFYFVIEGEPKWANFAKELLKQALQTQGIGGKTAAGYGFFAEDKEVEAKLASEKERKLRQQSMAGLSTFQIEIEDFKKELDSNRKSWVDNPSDGKFSGYYNKVMQWQDASADDYRYAYEQLFDHDNYGTKWKGTKLSKAKGKKGKVGWIEKMLAIKAKFEK</sequence>
<evidence type="ECO:0000256" key="1">
    <source>
        <dbReference type="ARBA" id="ARBA00023118"/>
    </source>
</evidence>
<feature type="domain" description="CRISPR type III-associated protein" evidence="2">
    <location>
        <begin position="91"/>
        <end position="245"/>
    </location>
</feature>
<evidence type="ECO:0000313" key="3">
    <source>
        <dbReference type="EMBL" id="SUO95044.1"/>
    </source>
</evidence>
<accession>A0A380MS93</accession>
<dbReference type="RefSeq" id="WP_072575926.1">
    <property type="nucleotide sequence ID" value="NZ_LWHB01000037.1"/>
</dbReference>
<keyword evidence="4" id="KW-1185">Reference proteome</keyword>
<dbReference type="InterPro" id="IPR005537">
    <property type="entry name" value="RAMP_III_fam"/>
</dbReference>
<name>A0A380MS93_9GAMM</name>
<dbReference type="NCBIfam" id="TIGR01898">
    <property type="entry name" value="cas_TM1791_cmr6"/>
    <property type="match status" value="1"/>
</dbReference>
<dbReference type="InterPro" id="IPR010172">
    <property type="entry name" value="CRISPR-assoc_prot_TM1791"/>
</dbReference>
<proteinExistence type="predicted"/>
<keyword evidence="1" id="KW-0051">Antiviral defense</keyword>
<dbReference type="OrthoDB" id="9813956at2"/>
<dbReference type="GO" id="GO:0051607">
    <property type="term" value="P:defense response to virus"/>
    <property type="evidence" value="ECO:0007669"/>
    <property type="project" value="UniProtKB-KW"/>
</dbReference>
<evidence type="ECO:0000313" key="4">
    <source>
        <dbReference type="Proteomes" id="UP000254601"/>
    </source>
</evidence>